<protein>
    <submittedName>
        <fullName evidence="2">Uncharacterized protein</fullName>
    </submittedName>
</protein>
<dbReference type="RefSeq" id="XP_056509940.1">
    <property type="nucleotide sequence ID" value="XM_056657140.1"/>
</dbReference>
<reference evidence="2" key="1">
    <citation type="submission" date="2022-11" db="EMBL/GenBank/DDBJ databases">
        <authorList>
            <person name="Petersen C."/>
        </authorList>
    </citation>
    <scope>NUCLEOTIDE SEQUENCE</scope>
    <source>
        <strain evidence="2">IBT 34128</strain>
    </source>
</reference>
<feature type="compositionally biased region" description="Low complexity" evidence="1">
    <location>
        <begin position="175"/>
        <end position="192"/>
    </location>
</feature>
<dbReference type="OrthoDB" id="4588567at2759"/>
<organism evidence="2 3">
    <name type="scientific">Penicillium alfredii</name>
    <dbReference type="NCBI Taxonomy" id="1506179"/>
    <lineage>
        <taxon>Eukaryota</taxon>
        <taxon>Fungi</taxon>
        <taxon>Dikarya</taxon>
        <taxon>Ascomycota</taxon>
        <taxon>Pezizomycotina</taxon>
        <taxon>Eurotiomycetes</taxon>
        <taxon>Eurotiomycetidae</taxon>
        <taxon>Eurotiales</taxon>
        <taxon>Aspergillaceae</taxon>
        <taxon>Penicillium</taxon>
    </lineage>
</organism>
<feature type="compositionally biased region" description="Low complexity" evidence="1">
    <location>
        <begin position="29"/>
        <end position="39"/>
    </location>
</feature>
<dbReference type="AlphaFoldDB" id="A0A9W9F184"/>
<reference evidence="2" key="2">
    <citation type="journal article" date="2023" name="IMA Fungus">
        <title>Comparative genomic study of the Penicillium genus elucidates a diverse pangenome and 15 lateral gene transfer events.</title>
        <authorList>
            <person name="Petersen C."/>
            <person name="Sorensen T."/>
            <person name="Nielsen M.R."/>
            <person name="Sondergaard T.E."/>
            <person name="Sorensen J.L."/>
            <person name="Fitzpatrick D.A."/>
            <person name="Frisvad J.C."/>
            <person name="Nielsen K.L."/>
        </authorList>
    </citation>
    <scope>NUCLEOTIDE SEQUENCE</scope>
    <source>
        <strain evidence="2">IBT 34128</strain>
    </source>
</reference>
<comment type="caution">
    <text evidence="2">The sequence shown here is derived from an EMBL/GenBank/DDBJ whole genome shotgun (WGS) entry which is preliminary data.</text>
</comment>
<evidence type="ECO:0000313" key="2">
    <source>
        <dbReference type="EMBL" id="KAJ5091743.1"/>
    </source>
</evidence>
<feature type="compositionally biased region" description="Basic residues" evidence="1">
    <location>
        <begin position="52"/>
        <end position="70"/>
    </location>
</feature>
<dbReference type="EMBL" id="JAPMSZ010000009">
    <property type="protein sequence ID" value="KAJ5091743.1"/>
    <property type="molecule type" value="Genomic_DNA"/>
</dbReference>
<feature type="region of interest" description="Disordered" evidence="1">
    <location>
        <begin position="1"/>
        <end position="107"/>
    </location>
</feature>
<proteinExistence type="predicted"/>
<dbReference type="Proteomes" id="UP001141434">
    <property type="component" value="Unassembled WGS sequence"/>
</dbReference>
<feature type="compositionally biased region" description="Low complexity" evidence="1">
    <location>
        <begin position="71"/>
        <end position="96"/>
    </location>
</feature>
<name>A0A9W9F184_9EURO</name>
<evidence type="ECO:0000313" key="3">
    <source>
        <dbReference type="Proteomes" id="UP001141434"/>
    </source>
</evidence>
<gene>
    <name evidence="2" type="ORF">NUU61_006613</name>
</gene>
<sequence>MQFSPFLALSTSSRARSDSSHQGPRSDISSSPPSSTTTCSPPPSPTAASRRYSQHRHIFSHASPHHHRHNQPQNQHTHQPYNGTTPTDNNNDSNTTLRNPESGLPNSPAHCGISILPCAILRGRSSLMMLRRRPSAVDMVLNEERLRCDGDAIERQGLGLMEPRPVEMDLRASANANPSANAAVSSGASNQSDHNPRAVLGAPPVQQPRFVMGGIFEVMEEQA</sequence>
<dbReference type="GeneID" id="81396309"/>
<keyword evidence="3" id="KW-1185">Reference proteome</keyword>
<accession>A0A9W9F184</accession>
<feature type="region of interest" description="Disordered" evidence="1">
    <location>
        <begin position="175"/>
        <end position="204"/>
    </location>
</feature>
<evidence type="ECO:0000256" key="1">
    <source>
        <dbReference type="SAM" id="MobiDB-lite"/>
    </source>
</evidence>